<dbReference type="AlphaFoldDB" id="A0A917XV71"/>
<evidence type="ECO:0000313" key="3">
    <source>
        <dbReference type="Proteomes" id="UP000624041"/>
    </source>
</evidence>
<protein>
    <submittedName>
        <fullName evidence="2">Uncharacterized protein</fullName>
    </submittedName>
</protein>
<evidence type="ECO:0000313" key="2">
    <source>
        <dbReference type="EMBL" id="GGN55052.1"/>
    </source>
</evidence>
<organism evidence="2 3">
    <name type="scientific">Oceanobacillus indicireducens</name>
    <dbReference type="NCBI Taxonomy" id="1004261"/>
    <lineage>
        <taxon>Bacteria</taxon>
        <taxon>Bacillati</taxon>
        <taxon>Bacillota</taxon>
        <taxon>Bacilli</taxon>
        <taxon>Bacillales</taxon>
        <taxon>Bacillaceae</taxon>
        <taxon>Oceanobacillus</taxon>
    </lineage>
</organism>
<accession>A0A917XV71</accession>
<name>A0A917XV71_9BACI</name>
<gene>
    <name evidence="2" type="ORF">GCM10007971_13460</name>
</gene>
<proteinExistence type="predicted"/>
<comment type="caution">
    <text evidence="2">The sequence shown here is derived from an EMBL/GenBank/DDBJ whole genome shotgun (WGS) entry which is preliminary data.</text>
</comment>
<dbReference type="RefSeq" id="WP_188856552.1">
    <property type="nucleotide sequence ID" value="NZ_BMOS01000007.1"/>
</dbReference>
<feature type="transmembrane region" description="Helical" evidence="1">
    <location>
        <begin position="7"/>
        <end position="23"/>
    </location>
</feature>
<reference evidence="2" key="1">
    <citation type="journal article" date="2014" name="Int. J. Syst. Evol. Microbiol.">
        <title>Complete genome sequence of Corynebacterium casei LMG S-19264T (=DSM 44701T), isolated from a smear-ripened cheese.</title>
        <authorList>
            <consortium name="US DOE Joint Genome Institute (JGI-PGF)"/>
            <person name="Walter F."/>
            <person name="Albersmeier A."/>
            <person name="Kalinowski J."/>
            <person name="Ruckert C."/>
        </authorList>
    </citation>
    <scope>NUCLEOTIDE SEQUENCE</scope>
    <source>
        <strain evidence="2">JCM 17251</strain>
    </source>
</reference>
<keyword evidence="1" id="KW-1133">Transmembrane helix</keyword>
<reference evidence="2" key="2">
    <citation type="submission" date="2020-09" db="EMBL/GenBank/DDBJ databases">
        <authorList>
            <person name="Sun Q."/>
            <person name="Ohkuma M."/>
        </authorList>
    </citation>
    <scope>NUCLEOTIDE SEQUENCE</scope>
    <source>
        <strain evidence="2">JCM 17251</strain>
    </source>
</reference>
<keyword evidence="3" id="KW-1185">Reference proteome</keyword>
<evidence type="ECO:0000256" key="1">
    <source>
        <dbReference type="SAM" id="Phobius"/>
    </source>
</evidence>
<keyword evidence="1" id="KW-0812">Transmembrane</keyword>
<sequence length="197" mass="22389">MQFLNAVIQFLIIFGTALLGLFLGEGNTYLVIMISVIILEAVIIAYLINKITKIKEEMLSTRETFTSEILSKKLKGENTVDITVFPKKSTEFSTNKYTELTLVINTPIEVGNNFDIQIQSDKEINLKVAEFNEIKGILHAGKYLYFIKNNYIHKKMGKYLKCHLAIKLISEHNSINLEITASDQELHGSKSFIINIK</sequence>
<dbReference type="EMBL" id="BMOS01000007">
    <property type="protein sequence ID" value="GGN55052.1"/>
    <property type="molecule type" value="Genomic_DNA"/>
</dbReference>
<keyword evidence="1" id="KW-0472">Membrane</keyword>
<dbReference type="Proteomes" id="UP000624041">
    <property type="component" value="Unassembled WGS sequence"/>
</dbReference>
<feature type="transmembrane region" description="Helical" evidence="1">
    <location>
        <begin position="29"/>
        <end position="48"/>
    </location>
</feature>